<proteinExistence type="predicted"/>
<feature type="non-terminal residue" evidence="1">
    <location>
        <position position="1"/>
    </location>
</feature>
<accession>A0A8S3B4S8</accession>
<sequence length="36" mass="4171">MPALTSNDLGAQLRDALERIVTLEYKVARLERSKRR</sequence>
<organism evidence="1 2">
    <name type="scientific">Rotaria magnacalcarata</name>
    <dbReference type="NCBI Taxonomy" id="392030"/>
    <lineage>
        <taxon>Eukaryota</taxon>
        <taxon>Metazoa</taxon>
        <taxon>Spiralia</taxon>
        <taxon>Gnathifera</taxon>
        <taxon>Rotifera</taxon>
        <taxon>Eurotatoria</taxon>
        <taxon>Bdelloidea</taxon>
        <taxon>Philodinida</taxon>
        <taxon>Philodinidae</taxon>
        <taxon>Rotaria</taxon>
    </lineage>
</organism>
<evidence type="ECO:0000313" key="2">
    <source>
        <dbReference type="Proteomes" id="UP000681967"/>
    </source>
</evidence>
<dbReference type="Proteomes" id="UP000681967">
    <property type="component" value="Unassembled WGS sequence"/>
</dbReference>
<name>A0A8S3B4S8_9BILA</name>
<dbReference type="EMBL" id="CAJOBH010133475">
    <property type="protein sequence ID" value="CAF4770076.1"/>
    <property type="molecule type" value="Genomic_DNA"/>
</dbReference>
<reference evidence="1" key="1">
    <citation type="submission" date="2021-02" db="EMBL/GenBank/DDBJ databases">
        <authorList>
            <person name="Nowell W R."/>
        </authorList>
    </citation>
    <scope>NUCLEOTIDE SEQUENCE</scope>
</reference>
<gene>
    <name evidence="1" type="ORF">BYL167_LOCUS46880</name>
</gene>
<dbReference type="AlphaFoldDB" id="A0A8S3B4S8"/>
<comment type="caution">
    <text evidence="1">The sequence shown here is derived from an EMBL/GenBank/DDBJ whole genome shotgun (WGS) entry which is preliminary data.</text>
</comment>
<evidence type="ECO:0000313" key="1">
    <source>
        <dbReference type="EMBL" id="CAF4770076.1"/>
    </source>
</evidence>
<protein>
    <submittedName>
        <fullName evidence="1">Uncharacterized protein</fullName>
    </submittedName>
</protein>